<evidence type="ECO:0000256" key="4">
    <source>
        <dbReference type="ARBA" id="ARBA00022692"/>
    </source>
</evidence>
<comment type="similarity">
    <text evidence="2">Belongs to the sphingomyelin synthase family.</text>
</comment>
<evidence type="ECO:0000256" key="1">
    <source>
        <dbReference type="ARBA" id="ARBA00004141"/>
    </source>
</evidence>
<dbReference type="CDD" id="cd09515">
    <property type="entry name" value="SAM_SGMS1-like"/>
    <property type="match status" value="1"/>
</dbReference>
<sequence length="499" mass="55538">MVKAPKTPTLDYNGVAVPEWSTNHVHAWLNDAGFDHIADEIAFEQQIDGTVLLHLTESDLREPPLSLRRLGDIKKLANAIRQLKTSLALNPVELCESMSDLSASTSAIDSSLAVAANGEPIVPKGLQKLHKISQLSSSSKTDSGTRLFQLITREEWIKRVEAPDTKAKSLLKLGLAFCYCLISLLITAFVMVLVHDRVPDMKTYPPLPDLVLDNLPLIPWAFECCEMIAVAMAIIWFTVLFFHKERVVIMRRMFSLVGTVFLLRCVTMLITSLSVPGVHLACRAKSYGNLAAKLTQAFNIWSKLGMSIQGVRTCGDYMFSGHTTVITLLNHFITEYTPQSWHALHTATWIMNFFGIFFILAGHEHYSIDVFIAFYISSRMFLYYHTYAYNHSNLTTNDSRMRLWFPLGWFFEAGGVGRVENEFDLPFPTHFGAEGANSEETNSDADSGGALMMKTKLCASTSDGNEACQENTILTNNSSSASKSTGPRVNGKATNRKGR</sequence>
<feature type="transmembrane region" description="Helical" evidence="10">
    <location>
        <begin position="254"/>
        <end position="275"/>
    </location>
</feature>
<dbReference type="Proteomes" id="UP000492821">
    <property type="component" value="Unassembled WGS sequence"/>
</dbReference>
<dbReference type="InterPro" id="IPR001660">
    <property type="entry name" value="SAM"/>
</dbReference>
<reference evidence="13" key="2">
    <citation type="submission" date="2020-10" db="UniProtKB">
        <authorList>
            <consortium name="WormBaseParasite"/>
        </authorList>
    </citation>
    <scope>IDENTIFICATION</scope>
</reference>
<evidence type="ECO:0000256" key="7">
    <source>
        <dbReference type="ARBA" id="ARBA00023098"/>
    </source>
</evidence>
<reference evidence="12" key="1">
    <citation type="journal article" date="2013" name="Genetics">
        <title>The draft genome and transcriptome of Panagrellus redivivus are shaped by the harsh demands of a free-living lifestyle.</title>
        <authorList>
            <person name="Srinivasan J."/>
            <person name="Dillman A.R."/>
            <person name="Macchietto M.G."/>
            <person name="Heikkinen L."/>
            <person name="Lakso M."/>
            <person name="Fracchia K.M."/>
            <person name="Antoshechkin I."/>
            <person name="Mortazavi A."/>
            <person name="Wong G."/>
            <person name="Sternberg P.W."/>
        </authorList>
    </citation>
    <scope>NUCLEOTIDE SEQUENCE [LARGE SCALE GENOMIC DNA]</scope>
    <source>
        <strain evidence="12">MT8872</strain>
    </source>
</reference>
<accession>A0A7E4UVG7</accession>
<keyword evidence="4 10" id="KW-0812">Transmembrane</keyword>
<evidence type="ECO:0000256" key="5">
    <source>
        <dbReference type="ARBA" id="ARBA00022919"/>
    </source>
</evidence>
<feature type="domain" description="SAM" evidence="11">
    <location>
        <begin position="20"/>
        <end position="86"/>
    </location>
</feature>
<dbReference type="Pfam" id="PF00536">
    <property type="entry name" value="SAM_1"/>
    <property type="match status" value="1"/>
</dbReference>
<keyword evidence="5" id="KW-0746">Sphingolipid metabolism</keyword>
<evidence type="ECO:0000256" key="3">
    <source>
        <dbReference type="ARBA" id="ARBA00022679"/>
    </source>
</evidence>
<dbReference type="GO" id="GO:0005886">
    <property type="term" value="C:plasma membrane"/>
    <property type="evidence" value="ECO:0007669"/>
    <property type="project" value="TreeGrafter"/>
</dbReference>
<feature type="compositionally biased region" description="Polar residues" evidence="9">
    <location>
        <begin position="469"/>
        <end position="487"/>
    </location>
</feature>
<dbReference type="InterPro" id="IPR013761">
    <property type="entry name" value="SAM/pointed_sf"/>
</dbReference>
<dbReference type="PANTHER" id="PTHR21290">
    <property type="entry name" value="SPHINGOMYELIN SYNTHETASE"/>
    <property type="match status" value="1"/>
</dbReference>
<dbReference type="Pfam" id="PF14360">
    <property type="entry name" value="PAP2_C"/>
    <property type="match status" value="1"/>
</dbReference>
<evidence type="ECO:0000256" key="6">
    <source>
        <dbReference type="ARBA" id="ARBA00022989"/>
    </source>
</evidence>
<comment type="subcellular location">
    <subcellularLocation>
        <location evidence="1">Membrane</location>
        <topology evidence="1">Multi-pass membrane protein</topology>
    </subcellularLocation>
</comment>
<evidence type="ECO:0000256" key="8">
    <source>
        <dbReference type="ARBA" id="ARBA00023136"/>
    </source>
</evidence>
<dbReference type="SMART" id="SM00454">
    <property type="entry name" value="SAM"/>
    <property type="match status" value="1"/>
</dbReference>
<keyword evidence="12" id="KW-1185">Reference proteome</keyword>
<proteinExistence type="inferred from homology"/>
<dbReference type="InterPro" id="IPR045221">
    <property type="entry name" value="Sphingomyelin_synth-like"/>
</dbReference>
<feature type="transmembrane region" description="Helical" evidence="10">
    <location>
        <begin position="217"/>
        <end position="242"/>
    </location>
</feature>
<evidence type="ECO:0000313" key="12">
    <source>
        <dbReference type="Proteomes" id="UP000492821"/>
    </source>
</evidence>
<dbReference type="WBParaSite" id="Pan_g13095.t1">
    <property type="protein sequence ID" value="Pan_g13095.t1"/>
    <property type="gene ID" value="Pan_g13095"/>
</dbReference>
<keyword evidence="6 10" id="KW-1133">Transmembrane helix</keyword>
<protein>
    <submittedName>
        <fullName evidence="13">SAM domain-containing protein</fullName>
    </submittedName>
</protein>
<dbReference type="InterPro" id="IPR025749">
    <property type="entry name" value="Sphingomyelin_synth-like_dom"/>
</dbReference>
<dbReference type="GO" id="GO:0000139">
    <property type="term" value="C:Golgi membrane"/>
    <property type="evidence" value="ECO:0007669"/>
    <property type="project" value="TreeGrafter"/>
</dbReference>
<dbReference type="GO" id="GO:0047493">
    <property type="term" value="F:ceramide cholinephosphotransferase activity"/>
    <property type="evidence" value="ECO:0007669"/>
    <property type="project" value="TreeGrafter"/>
</dbReference>
<keyword evidence="7" id="KW-0443">Lipid metabolism</keyword>
<dbReference type="AlphaFoldDB" id="A0A7E4UVG7"/>
<dbReference type="GO" id="GO:0005789">
    <property type="term" value="C:endoplasmic reticulum membrane"/>
    <property type="evidence" value="ECO:0007669"/>
    <property type="project" value="TreeGrafter"/>
</dbReference>
<name>A0A7E4UVG7_PANRE</name>
<keyword evidence="8 10" id="KW-0472">Membrane</keyword>
<evidence type="ECO:0000256" key="9">
    <source>
        <dbReference type="SAM" id="MobiDB-lite"/>
    </source>
</evidence>
<evidence type="ECO:0000256" key="10">
    <source>
        <dbReference type="SAM" id="Phobius"/>
    </source>
</evidence>
<evidence type="ECO:0000259" key="11">
    <source>
        <dbReference type="PROSITE" id="PS50105"/>
    </source>
</evidence>
<keyword evidence="3" id="KW-0808">Transferase</keyword>
<evidence type="ECO:0000256" key="2">
    <source>
        <dbReference type="ARBA" id="ARBA00005441"/>
    </source>
</evidence>
<dbReference type="SUPFAM" id="SSF47769">
    <property type="entry name" value="SAM/Pointed domain"/>
    <property type="match status" value="1"/>
</dbReference>
<dbReference type="GO" id="GO:0046513">
    <property type="term" value="P:ceramide biosynthetic process"/>
    <property type="evidence" value="ECO:0007669"/>
    <property type="project" value="TreeGrafter"/>
</dbReference>
<feature type="transmembrane region" description="Helical" evidence="10">
    <location>
        <begin position="173"/>
        <end position="194"/>
    </location>
</feature>
<dbReference type="Gene3D" id="1.10.150.50">
    <property type="entry name" value="Transcription Factor, Ets-1"/>
    <property type="match status" value="1"/>
</dbReference>
<organism evidence="12 13">
    <name type="scientific">Panagrellus redivivus</name>
    <name type="common">Microworm</name>
    <dbReference type="NCBI Taxonomy" id="6233"/>
    <lineage>
        <taxon>Eukaryota</taxon>
        <taxon>Metazoa</taxon>
        <taxon>Ecdysozoa</taxon>
        <taxon>Nematoda</taxon>
        <taxon>Chromadorea</taxon>
        <taxon>Rhabditida</taxon>
        <taxon>Tylenchina</taxon>
        <taxon>Panagrolaimomorpha</taxon>
        <taxon>Panagrolaimoidea</taxon>
        <taxon>Panagrolaimidae</taxon>
        <taxon>Panagrellus</taxon>
    </lineage>
</organism>
<dbReference type="PANTHER" id="PTHR21290:SF25">
    <property type="entry name" value="SPHINGOMYELIN SYNTHASE-RELATED PROTEIN 1"/>
    <property type="match status" value="1"/>
</dbReference>
<evidence type="ECO:0000313" key="13">
    <source>
        <dbReference type="WBParaSite" id="Pan_g13095.t1"/>
    </source>
</evidence>
<dbReference type="PROSITE" id="PS50105">
    <property type="entry name" value="SAM_DOMAIN"/>
    <property type="match status" value="1"/>
</dbReference>
<feature type="region of interest" description="Disordered" evidence="9">
    <location>
        <begin position="469"/>
        <end position="499"/>
    </location>
</feature>
<dbReference type="GO" id="GO:0033188">
    <property type="term" value="F:sphingomyelin synthase activity"/>
    <property type="evidence" value="ECO:0007669"/>
    <property type="project" value="TreeGrafter"/>
</dbReference>